<organism evidence="6 7">
    <name type="scientific">Mucor circinelloides f. lusitanicus</name>
    <name type="common">Mucor racemosus var. lusitanicus</name>
    <dbReference type="NCBI Taxonomy" id="29924"/>
    <lineage>
        <taxon>Eukaryota</taxon>
        <taxon>Fungi</taxon>
        <taxon>Fungi incertae sedis</taxon>
        <taxon>Mucoromycota</taxon>
        <taxon>Mucoromycotina</taxon>
        <taxon>Mucoromycetes</taxon>
        <taxon>Mucorales</taxon>
        <taxon>Mucorineae</taxon>
        <taxon>Mucoraceae</taxon>
        <taxon>Mucor</taxon>
    </lineage>
</organism>
<dbReference type="GO" id="GO:0008168">
    <property type="term" value="F:methyltransferase activity"/>
    <property type="evidence" value="ECO:0007669"/>
    <property type="project" value="UniProtKB-KW"/>
</dbReference>
<keyword evidence="6" id="KW-0489">Methyltransferase</keyword>
<feature type="domain" description="Methyltransferase" evidence="5">
    <location>
        <begin position="86"/>
        <end position="187"/>
    </location>
</feature>
<name>A0A8H4EZC8_MUCCL</name>
<dbReference type="InterPro" id="IPR051654">
    <property type="entry name" value="Meroterpenoid_MTases"/>
</dbReference>
<evidence type="ECO:0000259" key="5">
    <source>
        <dbReference type="Pfam" id="PF13649"/>
    </source>
</evidence>
<sequence>MTNDSTLLNKETIQFYREYTGLNDAHDLERHLTAIQQKLAKQGRINYRCIQRFKFAFSRIYERFFYKDLIRLGQTLEQQHQKPYFLDIGCCTGTDLRKMVLDGYPRDCLIGMDIEQCYIDCGYELFKDDPSTCPIRFIVDDLFTFEKTHVLCNTISIVHAGSVLHLFDLGQIVQFIHRATWLLKPGGVLVGGHVCADRSTQYFRQATKSLKYYMAVDEFKQILIQEGFTDIEMETQPRMAEEDDEERDFTAFWVSFYAVYSPTDY</sequence>
<evidence type="ECO:0000256" key="3">
    <source>
        <dbReference type="ARBA" id="ARBA00022691"/>
    </source>
</evidence>
<protein>
    <submittedName>
        <fullName evidence="6">S-adenosyl-L-methionine-dependent methyltransferase</fullName>
    </submittedName>
</protein>
<keyword evidence="2 6" id="KW-0808">Transferase</keyword>
<comment type="pathway">
    <text evidence="1">Secondary metabolite biosynthesis.</text>
</comment>
<gene>
    <name evidence="6" type="ORF">FB192DRAFT_1394941</name>
</gene>
<dbReference type="InterPro" id="IPR029063">
    <property type="entry name" value="SAM-dependent_MTases_sf"/>
</dbReference>
<dbReference type="EMBL" id="JAAECE010000007">
    <property type="protein sequence ID" value="KAF1799115.1"/>
    <property type="molecule type" value="Genomic_DNA"/>
</dbReference>
<evidence type="ECO:0000256" key="1">
    <source>
        <dbReference type="ARBA" id="ARBA00005179"/>
    </source>
</evidence>
<evidence type="ECO:0000313" key="6">
    <source>
        <dbReference type="EMBL" id="KAF1799115.1"/>
    </source>
</evidence>
<comment type="caution">
    <text evidence="6">The sequence shown here is derived from an EMBL/GenBank/DDBJ whole genome shotgun (WGS) entry which is preliminary data.</text>
</comment>
<evidence type="ECO:0000313" key="7">
    <source>
        <dbReference type="Proteomes" id="UP000469890"/>
    </source>
</evidence>
<dbReference type="Proteomes" id="UP000469890">
    <property type="component" value="Unassembled WGS sequence"/>
</dbReference>
<evidence type="ECO:0000256" key="2">
    <source>
        <dbReference type="ARBA" id="ARBA00022679"/>
    </source>
</evidence>
<dbReference type="Gene3D" id="3.40.50.150">
    <property type="entry name" value="Vaccinia Virus protein VP39"/>
    <property type="match status" value="1"/>
</dbReference>
<comment type="similarity">
    <text evidence="4">Belongs to the class I-like SAM-binding methyltransferase superfamily.</text>
</comment>
<keyword evidence="3" id="KW-0949">S-adenosyl-L-methionine</keyword>
<dbReference type="Pfam" id="PF13649">
    <property type="entry name" value="Methyltransf_25"/>
    <property type="match status" value="1"/>
</dbReference>
<proteinExistence type="inferred from homology"/>
<evidence type="ECO:0000256" key="4">
    <source>
        <dbReference type="ARBA" id="ARBA00038314"/>
    </source>
</evidence>
<dbReference type="GO" id="GO:0032259">
    <property type="term" value="P:methylation"/>
    <property type="evidence" value="ECO:0007669"/>
    <property type="project" value="UniProtKB-KW"/>
</dbReference>
<dbReference type="PANTHER" id="PTHR35897:SF1">
    <property type="entry name" value="METHYLTRANSFERASE AUSD"/>
    <property type="match status" value="1"/>
</dbReference>
<accession>A0A8H4EZC8</accession>
<dbReference type="PANTHER" id="PTHR35897">
    <property type="entry name" value="METHYLTRANSFERASE AUSD"/>
    <property type="match status" value="1"/>
</dbReference>
<dbReference type="SUPFAM" id="SSF53335">
    <property type="entry name" value="S-adenosyl-L-methionine-dependent methyltransferases"/>
    <property type="match status" value="1"/>
</dbReference>
<dbReference type="AlphaFoldDB" id="A0A8H4EZC8"/>
<reference evidence="6 7" key="1">
    <citation type="submission" date="2019-09" db="EMBL/GenBank/DDBJ databases">
        <authorList>
            <consortium name="DOE Joint Genome Institute"/>
            <person name="Mondo S.J."/>
            <person name="Navarro-Mendoza M.I."/>
            <person name="Perez-Arques C."/>
            <person name="Panchal S."/>
            <person name="Nicolas F.E."/>
            <person name="Ganguly P."/>
            <person name="Pangilinan J."/>
            <person name="Grigoriev I."/>
            <person name="Heitman J."/>
            <person name="Sanya K."/>
            <person name="Garre V."/>
        </authorList>
    </citation>
    <scope>NUCLEOTIDE SEQUENCE [LARGE SCALE GENOMIC DNA]</scope>
    <source>
        <strain evidence="6 7">MU402</strain>
    </source>
</reference>
<dbReference type="InterPro" id="IPR041698">
    <property type="entry name" value="Methyltransf_25"/>
</dbReference>